<keyword evidence="3" id="KW-1185">Reference proteome</keyword>
<evidence type="ECO:0000313" key="3">
    <source>
        <dbReference type="Proteomes" id="UP001305702"/>
    </source>
</evidence>
<dbReference type="AlphaFoldDB" id="A0AA96L8D5"/>
<feature type="transmembrane region" description="Helical" evidence="1">
    <location>
        <begin position="165"/>
        <end position="187"/>
    </location>
</feature>
<feature type="transmembrane region" description="Helical" evidence="1">
    <location>
        <begin position="295"/>
        <end position="313"/>
    </location>
</feature>
<dbReference type="InterPro" id="IPR036259">
    <property type="entry name" value="MFS_trans_sf"/>
</dbReference>
<feature type="transmembrane region" description="Helical" evidence="1">
    <location>
        <begin position="242"/>
        <end position="262"/>
    </location>
</feature>
<proteinExistence type="predicted"/>
<feature type="transmembrane region" description="Helical" evidence="1">
    <location>
        <begin position="12"/>
        <end position="32"/>
    </location>
</feature>
<keyword evidence="1" id="KW-0812">Transmembrane</keyword>
<feature type="transmembrane region" description="Helical" evidence="1">
    <location>
        <begin position="137"/>
        <end position="159"/>
    </location>
</feature>
<feature type="transmembrane region" description="Helical" evidence="1">
    <location>
        <begin position="362"/>
        <end position="381"/>
    </location>
</feature>
<keyword evidence="1" id="KW-1133">Transmembrane helix</keyword>
<evidence type="ECO:0000256" key="1">
    <source>
        <dbReference type="SAM" id="Phobius"/>
    </source>
</evidence>
<dbReference type="RefSeq" id="WP_315602669.1">
    <property type="nucleotide sequence ID" value="NZ_CP130318.1"/>
</dbReference>
<accession>A0AA96L8D5</accession>
<feature type="transmembrane region" description="Helical" evidence="1">
    <location>
        <begin position="208"/>
        <end position="236"/>
    </location>
</feature>
<feature type="transmembrane region" description="Helical" evidence="1">
    <location>
        <begin position="71"/>
        <end position="90"/>
    </location>
</feature>
<feature type="transmembrane region" description="Helical" evidence="1">
    <location>
        <begin position="96"/>
        <end position="116"/>
    </location>
</feature>
<protein>
    <submittedName>
        <fullName evidence="2">MFS transporter</fullName>
    </submittedName>
</protein>
<feature type="transmembrane region" description="Helical" evidence="1">
    <location>
        <begin position="44"/>
        <end position="64"/>
    </location>
</feature>
<keyword evidence="1" id="KW-0472">Membrane</keyword>
<dbReference type="EMBL" id="CP130318">
    <property type="protein sequence ID" value="WNQ08902.1"/>
    <property type="molecule type" value="Genomic_DNA"/>
</dbReference>
<name>A0AA96L8D5_9BACL</name>
<gene>
    <name evidence="2" type="ORF">MJA45_14720</name>
</gene>
<reference evidence="2 3" key="1">
    <citation type="submission" date="2022-02" db="EMBL/GenBank/DDBJ databases">
        <title>Paenibacillus sp. MBLB1776 Whole Genome Shotgun Sequencing.</title>
        <authorList>
            <person name="Hwang C.Y."/>
            <person name="Cho E.-S."/>
            <person name="Seo M.-J."/>
        </authorList>
    </citation>
    <scope>NUCLEOTIDE SEQUENCE [LARGE SCALE GENOMIC DNA]</scope>
    <source>
        <strain evidence="2 3">MBLB1776</strain>
    </source>
</reference>
<dbReference type="Gene3D" id="1.20.1250.20">
    <property type="entry name" value="MFS general substrate transporter like domains"/>
    <property type="match status" value="1"/>
</dbReference>
<feature type="transmembrane region" description="Helical" evidence="1">
    <location>
        <begin position="334"/>
        <end position="356"/>
    </location>
</feature>
<organism evidence="2 3">
    <name type="scientific">Paenibacillus aurantius</name>
    <dbReference type="NCBI Taxonomy" id="2918900"/>
    <lineage>
        <taxon>Bacteria</taxon>
        <taxon>Bacillati</taxon>
        <taxon>Bacillota</taxon>
        <taxon>Bacilli</taxon>
        <taxon>Bacillales</taxon>
        <taxon>Paenibacillaceae</taxon>
        <taxon>Paenibacillus</taxon>
    </lineage>
</organism>
<sequence>MSVSKEIKRLLVMNASSNIIFNYVGIFVNLYIWESGKSIRDVTWFNFILFAAWTVTFIAGARLMTRFSNRLLVRAVALSGAATFLLLTFLHLDNRLLWITIIAIPVGTMWGIYAAAQNITLSLFGKGKDFAGYFSASTIIGQTISVLNPIVFALVIKWIGYTGSFVLMFVFVTILLVVSFLIPPISLSGEKMPLFQHVSFSRVFTTASLRWMVPSCLAAGIFLQFQGLFALLFTFSVSKDKLIIALLNVLYTGSAITAMMLYRKFALRDNVWLTGGMVCVSAGFLVTMIPYAPLLIVSNLLTTMGMFYFSTIWNTRQFAIISVSTPVEQARIFIWRECFLNVSRIVLLLLVLGLQVKDFQGAGFFLLLFLALFCAATIPYFSKMGTDSFEKEKGETVPV</sequence>
<dbReference type="Proteomes" id="UP001305702">
    <property type="component" value="Chromosome"/>
</dbReference>
<dbReference type="KEGG" id="paun:MJA45_14720"/>
<dbReference type="SUPFAM" id="SSF103473">
    <property type="entry name" value="MFS general substrate transporter"/>
    <property type="match status" value="1"/>
</dbReference>
<evidence type="ECO:0000313" key="2">
    <source>
        <dbReference type="EMBL" id="WNQ08902.1"/>
    </source>
</evidence>